<dbReference type="EMBL" id="KV454408">
    <property type="protein sequence ID" value="ODQ66829.1"/>
    <property type="molecule type" value="Genomic_DNA"/>
</dbReference>
<name>A0A1E3PN26_9ASCO</name>
<dbReference type="Proteomes" id="UP000095009">
    <property type="component" value="Unassembled WGS sequence"/>
</dbReference>
<dbReference type="InterPro" id="IPR038564">
    <property type="entry name" value="Maf1_sf"/>
</dbReference>
<gene>
    <name evidence="2" type="ORF">NADFUDRAFT_50733</name>
</gene>
<proteinExistence type="predicted"/>
<dbReference type="GO" id="GO:0016480">
    <property type="term" value="P:negative regulation of transcription by RNA polymerase III"/>
    <property type="evidence" value="ECO:0007669"/>
    <property type="project" value="InterPro"/>
</dbReference>
<feature type="region of interest" description="Disordered" evidence="1">
    <location>
        <begin position="395"/>
        <end position="439"/>
    </location>
</feature>
<dbReference type="AlphaFoldDB" id="A0A1E3PN26"/>
<organism evidence="2 3">
    <name type="scientific">Nadsonia fulvescens var. elongata DSM 6958</name>
    <dbReference type="NCBI Taxonomy" id="857566"/>
    <lineage>
        <taxon>Eukaryota</taxon>
        <taxon>Fungi</taxon>
        <taxon>Dikarya</taxon>
        <taxon>Ascomycota</taxon>
        <taxon>Saccharomycotina</taxon>
        <taxon>Dipodascomycetes</taxon>
        <taxon>Dipodascales</taxon>
        <taxon>Dipodascales incertae sedis</taxon>
        <taxon>Nadsonia</taxon>
    </lineage>
</organism>
<dbReference type="Pfam" id="PF09174">
    <property type="entry name" value="Maf1"/>
    <property type="match status" value="1"/>
</dbReference>
<feature type="compositionally biased region" description="Low complexity" evidence="1">
    <location>
        <begin position="175"/>
        <end position="193"/>
    </location>
</feature>
<feature type="compositionally biased region" description="Low complexity" evidence="1">
    <location>
        <begin position="360"/>
        <end position="373"/>
    </location>
</feature>
<protein>
    <submittedName>
        <fullName evidence="2">Repressor of RNA polymerase III transcription MAF1</fullName>
    </submittedName>
</protein>
<dbReference type="InterPro" id="IPR015257">
    <property type="entry name" value="Maf1"/>
</dbReference>
<dbReference type="Gene3D" id="3.40.1000.50">
    <property type="entry name" value="Repressor of RNA polymerase III transcription Maf1"/>
    <property type="match status" value="2"/>
</dbReference>
<evidence type="ECO:0000256" key="1">
    <source>
        <dbReference type="SAM" id="MobiDB-lite"/>
    </source>
</evidence>
<sequence length="439" mass="49372">MKFVDAPDLEQLAAALCFDTPDCHITHTIDLYTTKAAGTDKKLYKTLDKQLATQHQDSLNFYQHFQDRDRDQLASSNNGSHDFLAPSLIPSTNQSSKFTTTTTTTTVTSSNSTIPLSLRRESVSSVNTSASSYTQTQGHFSTLMSPPAPPPITMMMTPSTKSFDNSMPYQTARTSPKSSYSSSVNSNLSISPSPFGPLDQSASRKAYAYIISTLNASHPDHDFSSLQPTDFQREHSLSSVMSRFNNTVFGLGMPVPPQLWECLDNYMDLKDSHIYSLTPSSSSLTHEPGSLWSMMWFFFNKRRKRVCYMSVKATRLHYGSATMNYHSPRTSPDEDDEGNSEGDDNNDEPDHDGDTRLDRNGNGSTGRNNNYSYDRNDSLYRVRKKSSIYDPARRRRMSINGLYDEEGDDEYDLTTYSDNENCNRYNEDDDAVVGDLELE</sequence>
<feature type="region of interest" description="Disordered" evidence="1">
    <location>
        <begin position="322"/>
        <end position="377"/>
    </location>
</feature>
<feature type="region of interest" description="Disordered" evidence="1">
    <location>
        <begin position="166"/>
        <end position="195"/>
    </location>
</feature>
<evidence type="ECO:0000313" key="3">
    <source>
        <dbReference type="Proteomes" id="UP000095009"/>
    </source>
</evidence>
<dbReference type="GO" id="GO:0005634">
    <property type="term" value="C:nucleus"/>
    <property type="evidence" value="ECO:0007669"/>
    <property type="project" value="TreeGrafter"/>
</dbReference>
<feature type="compositionally biased region" description="Acidic residues" evidence="1">
    <location>
        <begin position="333"/>
        <end position="351"/>
    </location>
</feature>
<reference evidence="2 3" key="1">
    <citation type="journal article" date="2016" name="Proc. Natl. Acad. Sci. U.S.A.">
        <title>Comparative genomics of biotechnologically important yeasts.</title>
        <authorList>
            <person name="Riley R."/>
            <person name="Haridas S."/>
            <person name="Wolfe K.H."/>
            <person name="Lopes M.R."/>
            <person name="Hittinger C.T."/>
            <person name="Goeker M."/>
            <person name="Salamov A.A."/>
            <person name="Wisecaver J.H."/>
            <person name="Long T.M."/>
            <person name="Calvey C.H."/>
            <person name="Aerts A.L."/>
            <person name="Barry K.W."/>
            <person name="Choi C."/>
            <person name="Clum A."/>
            <person name="Coughlan A.Y."/>
            <person name="Deshpande S."/>
            <person name="Douglass A.P."/>
            <person name="Hanson S.J."/>
            <person name="Klenk H.-P."/>
            <person name="LaButti K.M."/>
            <person name="Lapidus A."/>
            <person name="Lindquist E.A."/>
            <person name="Lipzen A.M."/>
            <person name="Meier-Kolthoff J.P."/>
            <person name="Ohm R.A."/>
            <person name="Otillar R.P."/>
            <person name="Pangilinan J.L."/>
            <person name="Peng Y."/>
            <person name="Rokas A."/>
            <person name="Rosa C.A."/>
            <person name="Scheuner C."/>
            <person name="Sibirny A.A."/>
            <person name="Slot J.C."/>
            <person name="Stielow J.B."/>
            <person name="Sun H."/>
            <person name="Kurtzman C.P."/>
            <person name="Blackwell M."/>
            <person name="Grigoriev I.V."/>
            <person name="Jeffries T.W."/>
        </authorList>
    </citation>
    <scope>NUCLEOTIDE SEQUENCE [LARGE SCALE GENOMIC DNA]</scope>
    <source>
        <strain evidence="2 3">DSM 6958</strain>
    </source>
</reference>
<dbReference type="PANTHER" id="PTHR22504">
    <property type="entry name" value="REPRESSOR OF RNA POLYMERASE III TRANSCRIPTION MAF1"/>
    <property type="match status" value="1"/>
</dbReference>
<feature type="compositionally biased region" description="Acidic residues" evidence="1">
    <location>
        <begin position="403"/>
        <end position="412"/>
    </location>
</feature>
<dbReference type="GO" id="GO:0000994">
    <property type="term" value="F:RNA polymerase III core binding"/>
    <property type="evidence" value="ECO:0007669"/>
    <property type="project" value="TreeGrafter"/>
</dbReference>
<feature type="compositionally biased region" description="Low complexity" evidence="1">
    <location>
        <begin position="94"/>
        <end position="113"/>
    </location>
</feature>
<dbReference type="OrthoDB" id="277029at2759"/>
<keyword evidence="3" id="KW-1185">Reference proteome</keyword>
<feature type="compositionally biased region" description="Acidic residues" evidence="1">
    <location>
        <begin position="427"/>
        <end position="439"/>
    </location>
</feature>
<feature type="region of interest" description="Disordered" evidence="1">
    <location>
        <begin position="94"/>
        <end position="120"/>
    </location>
</feature>
<dbReference type="STRING" id="857566.A0A1E3PN26"/>
<accession>A0A1E3PN26</accession>
<evidence type="ECO:0000313" key="2">
    <source>
        <dbReference type="EMBL" id="ODQ66829.1"/>
    </source>
</evidence>
<dbReference type="PANTHER" id="PTHR22504:SF0">
    <property type="entry name" value="REPRESSOR OF RNA POLYMERASE III TRANSCRIPTION MAF1 HOMOLOG"/>
    <property type="match status" value="1"/>
</dbReference>